<gene>
    <name evidence="2" type="ORF">SAMN02745724_05035</name>
</gene>
<keyword evidence="3" id="KW-1185">Reference proteome</keyword>
<sequence length="175" mass="19916">MKHYISKKRLMIISFLVSSFMSFNTFAIDDILNGINYPWCSKSYCAGIPSSCAAQCNSGLANIIISCAQYSGSEYRKIETNKVLCHVDPDIKVLKAKLDLEFYRYDTYELRSCYNEDRPKYYKKIKIATVSCDLYHPSHCDADTEVLMGQLAGEGYTFLPTGEEDETDYCPAPRL</sequence>
<evidence type="ECO:0000256" key="1">
    <source>
        <dbReference type="SAM" id="SignalP"/>
    </source>
</evidence>
<dbReference type="EMBL" id="FOLO01000077">
    <property type="protein sequence ID" value="SFD63307.1"/>
    <property type="molecule type" value="Genomic_DNA"/>
</dbReference>
<feature type="signal peptide" evidence="1">
    <location>
        <begin position="1"/>
        <end position="27"/>
    </location>
</feature>
<name>A0A1I1TXH8_9GAMM</name>
<proteinExistence type="predicted"/>
<dbReference type="Proteomes" id="UP000198862">
    <property type="component" value="Unassembled WGS sequence"/>
</dbReference>
<protein>
    <submittedName>
        <fullName evidence="2">Uncharacterized protein</fullName>
    </submittedName>
</protein>
<evidence type="ECO:0000313" key="2">
    <source>
        <dbReference type="EMBL" id="SFD63307.1"/>
    </source>
</evidence>
<dbReference type="RefSeq" id="WP_091991318.1">
    <property type="nucleotide sequence ID" value="NZ_FOLO01000077.1"/>
</dbReference>
<evidence type="ECO:0000313" key="3">
    <source>
        <dbReference type="Proteomes" id="UP000198862"/>
    </source>
</evidence>
<reference evidence="2 3" key="1">
    <citation type="submission" date="2016-10" db="EMBL/GenBank/DDBJ databases">
        <authorList>
            <person name="de Groot N.N."/>
        </authorList>
    </citation>
    <scope>NUCLEOTIDE SEQUENCE [LARGE SCALE GENOMIC DNA]</scope>
    <source>
        <strain evidence="2 3">DSM 6059</strain>
    </source>
</reference>
<dbReference type="AlphaFoldDB" id="A0A1I1TXH8"/>
<accession>A0A1I1TXH8</accession>
<organism evidence="2 3">
    <name type="scientific">Pseudoalteromonas denitrificans DSM 6059</name>
    <dbReference type="NCBI Taxonomy" id="1123010"/>
    <lineage>
        <taxon>Bacteria</taxon>
        <taxon>Pseudomonadati</taxon>
        <taxon>Pseudomonadota</taxon>
        <taxon>Gammaproteobacteria</taxon>
        <taxon>Alteromonadales</taxon>
        <taxon>Pseudoalteromonadaceae</taxon>
        <taxon>Pseudoalteromonas</taxon>
    </lineage>
</organism>
<keyword evidence="1" id="KW-0732">Signal</keyword>
<feature type="chain" id="PRO_5011761545" evidence="1">
    <location>
        <begin position="28"/>
        <end position="175"/>
    </location>
</feature>